<feature type="binding site" evidence="10">
    <location>
        <position position="341"/>
    </location>
    <ligand>
        <name>NAD(+)</name>
        <dbReference type="ChEBI" id="CHEBI:57540"/>
    </ligand>
</feature>
<dbReference type="UniPathway" id="UPA00038">
    <property type="reaction ID" value="UER00491"/>
</dbReference>
<dbReference type="Pfam" id="PF03720">
    <property type="entry name" value="UDPG_MGDP_dh_C"/>
    <property type="match status" value="1"/>
</dbReference>
<dbReference type="InterPro" id="IPR013328">
    <property type="entry name" value="6PGD_dom2"/>
</dbReference>
<evidence type="ECO:0000256" key="7">
    <source>
        <dbReference type="PIRNR" id="PIRNR000124"/>
    </source>
</evidence>
<dbReference type="InterPro" id="IPR014026">
    <property type="entry name" value="UDP-Glc/GDP-Man_DH_dimer"/>
</dbReference>
<evidence type="ECO:0000256" key="5">
    <source>
        <dbReference type="ARBA" id="ARBA00023027"/>
    </source>
</evidence>
<dbReference type="GO" id="GO:0006065">
    <property type="term" value="P:UDP-glucuronate biosynthetic process"/>
    <property type="evidence" value="ECO:0007669"/>
    <property type="project" value="UniProtKB-UniPathway"/>
</dbReference>
<dbReference type="PANTHER" id="PTHR43750">
    <property type="entry name" value="UDP-GLUCOSE 6-DEHYDROGENASE TUAD"/>
    <property type="match status" value="1"/>
</dbReference>
<dbReference type="Proteomes" id="UP000003610">
    <property type="component" value="Unassembled WGS sequence"/>
</dbReference>
<organism evidence="12 13">
    <name type="scientific">Prevotella disiens FB035-09AN</name>
    <dbReference type="NCBI Taxonomy" id="866771"/>
    <lineage>
        <taxon>Bacteria</taxon>
        <taxon>Pseudomonadati</taxon>
        <taxon>Bacteroidota</taxon>
        <taxon>Bacteroidia</taxon>
        <taxon>Bacteroidales</taxon>
        <taxon>Prevotellaceae</taxon>
        <taxon>Prevotella</taxon>
    </lineage>
</organism>
<dbReference type="InterPro" id="IPR036220">
    <property type="entry name" value="UDP-Glc/GDP-Man_DH_C_sf"/>
</dbReference>
<dbReference type="InterPro" id="IPR001732">
    <property type="entry name" value="UDP-Glc/GDP-Man_DH_N"/>
</dbReference>
<dbReference type="PIRSF" id="PIRSF000124">
    <property type="entry name" value="UDPglc_GDPman_dh"/>
    <property type="match status" value="1"/>
</dbReference>
<evidence type="ECO:0000313" key="13">
    <source>
        <dbReference type="Proteomes" id="UP000003610"/>
    </source>
</evidence>
<dbReference type="GO" id="GO:0003979">
    <property type="term" value="F:UDP-glucose 6-dehydrogenase activity"/>
    <property type="evidence" value="ECO:0007669"/>
    <property type="project" value="UniProtKB-EC"/>
</dbReference>
<feature type="binding site" evidence="10">
    <location>
        <position position="87"/>
    </location>
    <ligand>
        <name>NAD(+)</name>
        <dbReference type="ChEBI" id="CHEBI:57540"/>
    </ligand>
</feature>
<dbReference type="SUPFAM" id="SSF51735">
    <property type="entry name" value="NAD(P)-binding Rossmann-fold domains"/>
    <property type="match status" value="1"/>
</dbReference>
<feature type="binding site" evidence="9">
    <location>
        <begin position="146"/>
        <end position="149"/>
    </location>
    <ligand>
        <name>substrate</name>
    </ligand>
</feature>
<feature type="binding site" evidence="10">
    <location>
        <position position="33"/>
    </location>
    <ligand>
        <name>NAD(+)</name>
        <dbReference type="ChEBI" id="CHEBI:57540"/>
    </ligand>
</feature>
<dbReference type="InterPro" id="IPR014027">
    <property type="entry name" value="UDP-Glc/GDP-Man_DH_C"/>
</dbReference>
<evidence type="ECO:0000256" key="2">
    <source>
        <dbReference type="ARBA" id="ARBA00006601"/>
    </source>
</evidence>
<feature type="binding site" evidence="10">
    <location>
        <position position="149"/>
    </location>
    <ligand>
        <name>NAD(+)</name>
        <dbReference type="ChEBI" id="CHEBI:57540"/>
    </ligand>
</feature>
<evidence type="ECO:0000256" key="10">
    <source>
        <dbReference type="PIRSR" id="PIRSR500134-3"/>
    </source>
</evidence>
<dbReference type="PIRSF" id="PIRSF500134">
    <property type="entry name" value="UDPglc_DH_bac"/>
    <property type="match status" value="1"/>
</dbReference>
<dbReference type="InterPro" id="IPR036291">
    <property type="entry name" value="NAD(P)-bd_dom_sf"/>
</dbReference>
<feature type="binding site" evidence="10">
    <location>
        <position position="122"/>
    </location>
    <ligand>
        <name>NAD(+)</name>
        <dbReference type="ChEBI" id="CHEBI:57540"/>
    </ligand>
</feature>
<feature type="binding site" evidence="9">
    <location>
        <position position="333"/>
    </location>
    <ligand>
        <name>substrate</name>
    </ligand>
</feature>
<evidence type="ECO:0000256" key="4">
    <source>
        <dbReference type="ARBA" id="ARBA00023002"/>
    </source>
</evidence>
<dbReference type="InterPro" id="IPR028357">
    <property type="entry name" value="UDPglc_DH_bac"/>
</dbReference>
<evidence type="ECO:0000256" key="9">
    <source>
        <dbReference type="PIRSR" id="PIRSR500134-2"/>
    </source>
</evidence>
<proteinExistence type="inferred from homology"/>
<feature type="binding site" evidence="10">
    <location>
        <position position="38"/>
    </location>
    <ligand>
        <name>NAD(+)</name>
        <dbReference type="ChEBI" id="CHEBI:57540"/>
    </ligand>
</feature>
<dbReference type="Gene3D" id="3.40.50.720">
    <property type="entry name" value="NAD(P)-binding Rossmann-like Domain"/>
    <property type="match status" value="2"/>
</dbReference>
<feature type="binding site" evidence="10">
    <location>
        <position position="266"/>
    </location>
    <ligand>
        <name>NAD(+)</name>
        <dbReference type="ChEBI" id="CHEBI:57540"/>
    </ligand>
</feature>
<keyword evidence="4 7" id="KW-0560">Oxidoreductase</keyword>
<dbReference type="eggNOG" id="COG1004">
    <property type="taxonomic scope" value="Bacteria"/>
</dbReference>
<dbReference type="Pfam" id="PF03721">
    <property type="entry name" value="UDPG_MGDP_dh_N"/>
    <property type="match status" value="1"/>
</dbReference>
<dbReference type="InterPro" id="IPR008927">
    <property type="entry name" value="6-PGluconate_DH-like_C_sf"/>
</dbReference>
<feature type="active site" description="Nucleophile" evidence="8">
    <location>
        <position position="263"/>
    </location>
</feature>
<dbReference type="SMART" id="SM00984">
    <property type="entry name" value="UDPG_MGDP_dh_C"/>
    <property type="match status" value="1"/>
</dbReference>
<keyword evidence="5 7" id="KW-0520">NAD</keyword>
<dbReference type="RefSeq" id="WP_004355592.1">
    <property type="nucleotide sequence ID" value="NZ_AEDO01000013.1"/>
</dbReference>
<protein>
    <recommendedName>
        <fullName evidence="3 7">UDP-glucose 6-dehydrogenase</fullName>
        <ecNumber evidence="3 7">1.1.1.22</ecNumber>
    </recommendedName>
</protein>
<gene>
    <name evidence="12" type="ORF">HMPREF9296_2549</name>
</gene>
<comment type="pathway">
    <text evidence="1">Nucleotide-sugar biosynthesis; UDP-alpha-D-glucuronate biosynthesis; UDP-alpha-D-glucuronate from UDP-alpha-D-glucose: step 1/1.</text>
</comment>
<feature type="domain" description="UDP-glucose/GDP-mannose dehydrogenase C-terminal" evidence="11">
    <location>
        <begin position="327"/>
        <end position="415"/>
    </location>
</feature>
<feature type="binding site" evidence="9">
    <location>
        <begin position="252"/>
        <end position="256"/>
    </location>
    <ligand>
        <name>substrate</name>
    </ligand>
</feature>
<evidence type="ECO:0000259" key="11">
    <source>
        <dbReference type="SMART" id="SM00984"/>
    </source>
</evidence>
<feature type="binding site" evidence="9">
    <location>
        <position position="334"/>
    </location>
    <ligand>
        <name>substrate</name>
    </ligand>
</feature>
<evidence type="ECO:0000313" key="12">
    <source>
        <dbReference type="EMBL" id="EFL46766.1"/>
    </source>
</evidence>
<name>E1KP13_9BACT</name>
<comment type="catalytic activity">
    <reaction evidence="6 7">
        <text>UDP-alpha-D-glucose + 2 NAD(+) + H2O = UDP-alpha-D-glucuronate + 2 NADH + 3 H(+)</text>
        <dbReference type="Rhea" id="RHEA:23596"/>
        <dbReference type="ChEBI" id="CHEBI:15377"/>
        <dbReference type="ChEBI" id="CHEBI:15378"/>
        <dbReference type="ChEBI" id="CHEBI:57540"/>
        <dbReference type="ChEBI" id="CHEBI:57945"/>
        <dbReference type="ChEBI" id="CHEBI:58052"/>
        <dbReference type="ChEBI" id="CHEBI:58885"/>
        <dbReference type="EC" id="1.1.1.22"/>
    </reaction>
</comment>
<evidence type="ECO:0000256" key="6">
    <source>
        <dbReference type="ARBA" id="ARBA00047473"/>
    </source>
</evidence>
<dbReference type="GO" id="GO:0051287">
    <property type="term" value="F:NAD binding"/>
    <property type="evidence" value="ECO:0007669"/>
    <property type="project" value="InterPro"/>
</dbReference>
<accession>E1KP13</accession>
<evidence type="ECO:0000256" key="3">
    <source>
        <dbReference type="ARBA" id="ARBA00012954"/>
    </source>
</evidence>
<dbReference type="SUPFAM" id="SSF52413">
    <property type="entry name" value="UDP-glucose/GDP-mannose dehydrogenase C-terminal domain"/>
    <property type="match status" value="1"/>
</dbReference>
<dbReference type="EC" id="1.1.1.22" evidence="3 7"/>
<dbReference type="STRING" id="866771.HMPREF9296_2549"/>
<evidence type="ECO:0000256" key="1">
    <source>
        <dbReference type="ARBA" id="ARBA00004701"/>
    </source>
</evidence>
<dbReference type="SUPFAM" id="SSF48179">
    <property type="entry name" value="6-phosphogluconate dehydrogenase C-terminal domain-like"/>
    <property type="match status" value="1"/>
</dbReference>
<feature type="binding site" evidence="9">
    <location>
        <position position="207"/>
    </location>
    <ligand>
        <name>substrate</name>
    </ligand>
</feature>
<sequence>MKSEIKIAVAGTGYVGLSIATLLSQHHEVVAVDVIKEKVDLINDRQSPIQDDYIEKYLAEKELHLTATLDGEKAYRDADFVVIATPTNYDSMRNYFDTTHVEELIEQVMRVNSKAIMVIKSTIPVGYTESVRQKFNCENIIFAPEFLRESKALYDNLYPSRIIVGRPEGDERLDNAAHEFAELLQEGAIKEDIPTLFMGLTEAEAVKLFANTYLALRVSYFNELDTYAEVKGLDTSNIIQGVCLDPRIGSFYNNPSFGYGGYCLPKDTKQLLANYSDVPENLIQAIVESNRTRKDFIADQVLHKAGYYDYFEQGNYNPKVEKDCVIGVYRLTMKSNSDNFRQSSIQGVMKRIKAKGATIIIYEPTLEDGTTFFGSLVVNDLQKFKAECDEIIANRYDSALDDVKEKVYTRDIFQCD</sequence>
<dbReference type="EMBL" id="AEDO01000013">
    <property type="protein sequence ID" value="EFL46766.1"/>
    <property type="molecule type" value="Genomic_DNA"/>
</dbReference>
<dbReference type="GO" id="GO:0000271">
    <property type="term" value="P:polysaccharide biosynthetic process"/>
    <property type="evidence" value="ECO:0007669"/>
    <property type="project" value="InterPro"/>
</dbReference>
<evidence type="ECO:0000256" key="8">
    <source>
        <dbReference type="PIRSR" id="PIRSR500134-1"/>
    </source>
</evidence>
<comment type="caution">
    <text evidence="12">The sequence shown here is derived from an EMBL/GenBank/DDBJ whole genome shotgun (WGS) entry which is preliminary data.</text>
</comment>
<feature type="binding site" evidence="9">
    <location>
        <position position="260"/>
    </location>
    <ligand>
        <name>substrate</name>
    </ligand>
</feature>
<dbReference type="PANTHER" id="PTHR43750:SF2">
    <property type="entry name" value="UDP-GLUCOSE 6-DEHYDROGENASE"/>
    <property type="match status" value="1"/>
</dbReference>
<reference evidence="12 13" key="1">
    <citation type="submission" date="2010-08" db="EMBL/GenBank/DDBJ databases">
        <authorList>
            <person name="Durkin A.S."/>
            <person name="Madupu R."/>
            <person name="Torralba M."/>
            <person name="Gillis M."/>
            <person name="Methe B."/>
            <person name="Sutton G."/>
            <person name="Nelson K.E."/>
        </authorList>
    </citation>
    <scope>NUCLEOTIDE SEQUENCE [LARGE SCALE GENOMIC DNA]</scope>
    <source>
        <strain evidence="12 13">FB035-09AN</strain>
    </source>
</reference>
<dbReference type="NCBIfam" id="TIGR03026">
    <property type="entry name" value="NDP-sugDHase"/>
    <property type="match status" value="1"/>
</dbReference>
<comment type="similarity">
    <text evidence="2 7">Belongs to the UDP-glucose/GDP-mannose dehydrogenase family.</text>
</comment>
<dbReference type="InterPro" id="IPR017476">
    <property type="entry name" value="UDP-Glc/GDP-Man"/>
</dbReference>
<dbReference type="AlphaFoldDB" id="E1KP13"/>
<dbReference type="Gene3D" id="1.10.1040.10">
    <property type="entry name" value="N-(1-d-carboxylethyl)-l-norvaline Dehydrogenase, domain 2"/>
    <property type="match status" value="1"/>
</dbReference>
<dbReference type="Pfam" id="PF00984">
    <property type="entry name" value="UDPG_MGDP_dh"/>
    <property type="match status" value="1"/>
</dbReference>